<evidence type="ECO:0000313" key="2">
    <source>
        <dbReference type="EMBL" id="CRY74777.1"/>
    </source>
</evidence>
<accession>A0A0H5NHX7</accession>
<dbReference type="InterPro" id="IPR002575">
    <property type="entry name" value="Aminoglycoside_PTrfase"/>
</dbReference>
<feature type="domain" description="Aminoglycoside phosphotransferase" evidence="1">
    <location>
        <begin position="34"/>
        <end position="273"/>
    </location>
</feature>
<dbReference type="SUPFAM" id="SSF56112">
    <property type="entry name" value="Protein kinase-like (PK-like)"/>
    <property type="match status" value="1"/>
</dbReference>
<dbReference type="Proteomes" id="UP000057820">
    <property type="component" value="Chromosome 1"/>
</dbReference>
<organism evidence="2 3">
    <name type="scientific">Nocardia farcinica</name>
    <dbReference type="NCBI Taxonomy" id="37329"/>
    <lineage>
        <taxon>Bacteria</taxon>
        <taxon>Bacillati</taxon>
        <taxon>Actinomycetota</taxon>
        <taxon>Actinomycetes</taxon>
        <taxon>Mycobacteriales</taxon>
        <taxon>Nocardiaceae</taxon>
        <taxon>Nocardia</taxon>
    </lineage>
</organism>
<dbReference type="EMBL" id="LN868938">
    <property type="protein sequence ID" value="CRY74777.1"/>
    <property type="molecule type" value="Genomic_DNA"/>
</dbReference>
<dbReference type="PANTHER" id="PTHR21310">
    <property type="entry name" value="AMINOGLYCOSIDE PHOSPHOTRANSFERASE-RELATED-RELATED"/>
    <property type="match status" value="1"/>
</dbReference>
<sequence length="309" mass="33814">MDTSATVTLPDDWEPRLRAALRATPVAAATAGRLRVLGAGLDSVALLLEHDGERYVLRCPKGTDGAAGIARESRVLPELAPTLALPIPQFLCTAPNPLGPGEFCIYPAVPGESLTEDQWVARGLAESDAAAGQVARFLDQLHAFPVDRARQLGVENRDMRDEFTDYLTEADSAVLPRLAPPDAATLRAAWTAYLADDANFAYTPTLIHADVSPDHLLVTGQQVTGVIDFGDLQIADPDYDLLYLWTDAGPDFVERVQHHRGRTVDARLRAKLRFWTYADSVIDILHALEHDLPDLLDESMDYLVEALRA</sequence>
<reference evidence="3" key="1">
    <citation type="submission" date="2015-03" db="EMBL/GenBank/DDBJ databases">
        <authorList>
            <consortium name="Pathogen Informatics"/>
        </authorList>
    </citation>
    <scope>NUCLEOTIDE SEQUENCE [LARGE SCALE GENOMIC DNA]</scope>
    <source>
        <strain evidence="3">NCTC11134</strain>
    </source>
</reference>
<dbReference type="Gene3D" id="3.90.1200.10">
    <property type="match status" value="1"/>
</dbReference>
<name>A0A0H5NHX7_NOCFR</name>
<dbReference type="AlphaFoldDB" id="A0A0H5NHX7"/>
<evidence type="ECO:0000259" key="1">
    <source>
        <dbReference type="Pfam" id="PF01636"/>
    </source>
</evidence>
<dbReference type="InterPro" id="IPR051678">
    <property type="entry name" value="AGP_Transferase"/>
</dbReference>
<dbReference type="Pfam" id="PF01636">
    <property type="entry name" value="APH"/>
    <property type="match status" value="1"/>
</dbReference>
<dbReference type="RefSeq" id="WP_060590733.1">
    <property type="nucleotide sequence ID" value="NZ_CAACYE020000001.1"/>
</dbReference>
<proteinExistence type="predicted"/>
<protein>
    <submittedName>
        <fullName evidence="2">Bifunctional AAC/APH</fullName>
    </submittedName>
</protein>
<gene>
    <name evidence="2" type="primary">aacA-aphD</name>
    <name evidence="2" type="ORF">ERS450000_00938</name>
</gene>
<dbReference type="Gene3D" id="3.30.200.20">
    <property type="entry name" value="Phosphorylase Kinase, domain 1"/>
    <property type="match status" value="1"/>
</dbReference>
<evidence type="ECO:0000313" key="3">
    <source>
        <dbReference type="Proteomes" id="UP000057820"/>
    </source>
</evidence>
<dbReference type="KEGG" id="nfr:ERS450000_00938"/>
<dbReference type="InterPro" id="IPR011009">
    <property type="entry name" value="Kinase-like_dom_sf"/>
</dbReference>
<dbReference type="PANTHER" id="PTHR21310:SF42">
    <property type="entry name" value="BIFUNCTIONAL AAC_APH"/>
    <property type="match status" value="1"/>
</dbReference>